<organism evidence="1 2">
    <name type="scientific">Clitoria ternatea</name>
    <name type="common">Butterfly pea</name>
    <dbReference type="NCBI Taxonomy" id="43366"/>
    <lineage>
        <taxon>Eukaryota</taxon>
        <taxon>Viridiplantae</taxon>
        <taxon>Streptophyta</taxon>
        <taxon>Embryophyta</taxon>
        <taxon>Tracheophyta</taxon>
        <taxon>Spermatophyta</taxon>
        <taxon>Magnoliopsida</taxon>
        <taxon>eudicotyledons</taxon>
        <taxon>Gunneridae</taxon>
        <taxon>Pentapetalae</taxon>
        <taxon>rosids</taxon>
        <taxon>fabids</taxon>
        <taxon>Fabales</taxon>
        <taxon>Fabaceae</taxon>
        <taxon>Papilionoideae</taxon>
        <taxon>50 kb inversion clade</taxon>
        <taxon>NPAAA clade</taxon>
        <taxon>indigoferoid/millettioid clade</taxon>
        <taxon>Phaseoleae</taxon>
        <taxon>Clitoria</taxon>
    </lineage>
</organism>
<comment type="caution">
    <text evidence="1">The sequence shown here is derived from an EMBL/GenBank/DDBJ whole genome shotgun (WGS) entry which is preliminary data.</text>
</comment>
<protein>
    <recommendedName>
        <fullName evidence="3">Reverse transcriptase domain-containing protein</fullName>
    </recommendedName>
</protein>
<reference evidence="1 2" key="1">
    <citation type="submission" date="2024-01" db="EMBL/GenBank/DDBJ databases">
        <title>The genomes of 5 underutilized Papilionoideae crops provide insights into root nodulation and disease resistance.</title>
        <authorList>
            <person name="Yuan L."/>
        </authorList>
    </citation>
    <scope>NUCLEOTIDE SEQUENCE [LARGE SCALE GENOMIC DNA]</scope>
    <source>
        <strain evidence="1">LY-2023</strain>
        <tissue evidence="1">Leaf</tissue>
    </source>
</reference>
<proteinExistence type="predicted"/>
<accession>A0AAN9PKM1</accession>
<dbReference type="Proteomes" id="UP001359559">
    <property type="component" value="Unassembled WGS sequence"/>
</dbReference>
<dbReference type="InterPro" id="IPR052343">
    <property type="entry name" value="Retrotransposon-Effector_Assoc"/>
</dbReference>
<evidence type="ECO:0000313" key="1">
    <source>
        <dbReference type="EMBL" id="KAK7301503.1"/>
    </source>
</evidence>
<name>A0AAN9PKM1_CLITE</name>
<evidence type="ECO:0000313" key="2">
    <source>
        <dbReference type="Proteomes" id="UP001359559"/>
    </source>
</evidence>
<evidence type="ECO:0008006" key="3">
    <source>
        <dbReference type="Google" id="ProtNLM"/>
    </source>
</evidence>
<keyword evidence="2" id="KW-1185">Reference proteome</keyword>
<dbReference type="EMBL" id="JAYKXN010000003">
    <property type="protein sequence ID" value="KAK7301503.1"/>
    <property type="molecule type" value="Genomic_DNA"/>
</dbReference>
<dbReference type="PANTHER" id="PTHR46890:SF50">
    <property type="entry name" value="RNA-DIRECTED DNA POLYMERASE, EUKARYOTA, REVERSE TRANSCRIPTASE ZINC-BINDING DOMAIN PROTEIN-RELATED"/>
    <property type="match status" value="1"/>
</dbReference>
<sequence length="206" mass="23332">MLLGEMDRSNNFIKEMESIRCRFTWYRSDMAIIAKVLTNRIRGVLNDVISPSQFGFLTGKNTLDVAVIVNEMLDETKKRNGNWLLFKVTLWKDSVWGCLSSILVNGSPTEQFLTFKGVRQRDPLALFLFLIIAEGISGLMKSAIEKGKDACFKVDRDEGGIMSLWDKCKEEQNNFTLKSILRCFELASGLKADFAKSKVTGLHCDE</sequence>
<dbReference type="PANTHER" id="PTHR46890">
    <property type="entry name" value="NON-LTR RETROLELEMENT REVERSE TRANSCRIPTASE-LIKE PROTEIN-RELATED"/>
    <property type="match status" value="1"/>
</dbReference>
<gene>
    <name evidence="1" type="ORF">RJT34_12368</name>
</gene>
<dbReference type="AlphaFoldDB" id="A0AAN9PKM1"/>